<dbReference type="RefSeq" id="WP_203375758.1">
    <property type="nucleotide sequence ID" value="NZ_JAENHP010000002.1"/>
</dbReference>
<accession>A0ABS2A7W2</accession>
<name>A0ABS2A7W2_9ACTN</name>
<reference evidence="1 2" key="1">
    <citation type="submission" date="2021-01" db="EMBL/GenBank/DDBJ databases">
        <title>Actinoplanes sp. nov. LDG1-06 isolated from lichen.</title>
        <authorList>
            <person name="Saeng-In P."/>
            <person name="Phongsopitanun W."/>
            <person name="Kanchanasin P."/>
            <person name="Yuki M."/>
            <person name="Kudo T."/>
            <person name="Ohkuma M."/>
            <person name="Tanasupawat S."/>
        </authorList>
    </citation>
    <scope>NUCLEOTIDE SEQUENCE [LARGE SCALE GENOMIC DNA]</scope>
    <source>
        <strain evidence="1 2">LDG1-06</strain>
    </source>
</reference>
<evidence type="ECO:0000313" key="2">
    <source>
        <dbReference type="Proteomes" id="UP000632138"/>
    </source>
</evidence>
<protein>
    <submittedName>
        <fullName evidence="1">Uncharacterized protein</fullName>
    </submittedName>
</protein>
<dbReference type="EMBL" id="JAENHP010000002">
    <property type="protein sequence ID" value="MBM2615913.1"/>
    <property type="molecule type" value="Genomic_DNA"/>
</dbReference>
<evidence type="ECO:0000313" key="1">
    <source>
        <dbReference type="EMBL" id="MBM2615913.1"/>
    </source>
</evidence>
<organism evidence="1 2">
    <name type="scientific">Paractinoplanes ovalisporus</name>
    <dbReference type="NCBI Taxonomy" id="2810368"/>
    <lineage>
        <taxon>Bacteria</taxon>
        <taxon>Bacillati</taxon>
        <taxon>Actinomycetota</taxon>
        <taxon>Actinomycetes</taxon>
        <taxon>Micromonosporales</taxon>
        <taxon>Micromonosporaceae</taxon>
        <taxon>Paractinoplanes</taxon>
    </lineage>
</organism>
<comment type="caution">
    <text evidence="1">The sequence shown here is derived from an EMBL/GenBank/DDBJ whole genome shotgun (WGS) entry which is preliminary data.</text>
</comment>
<keyword evidence="2" id="KW-1185">Reference proteome</keyword>
<gene>
    <name evidence="1" type="ORF">JIG36_10130</name>
</gene>
<sequence length="432" mass="47119">MTVLRTVEFAPPTWDGEPDEDAFTRSARGIGELYSQGLAPARVAARCPRLQLHCYPHEPGRTAVEVTVFTEPTDEYEMAGILLPDGVAALPPRARAALVLDVMHGAALRMAQARGWDPAAFEAARAHVVAHDLRFRWIGPAKKSPGRTHVARPVFTIGDDGLARVVVEIRRAADDTLVACSPELATTDTHRRVAATLRWYDREIAQIDPGEGPPQYTEVPELPPVTVRGEGANAPEAPPQITVIGGYTDDAVPETYHTALHVLLNQVSTWTPWWSAADDDVLEISYDLIAERPARVTARRGGNKLRVRIERPLATLASTPDPIALAHADIENLLAVVRRRAALGPHPALPGLPALRTATANETDGRAALINRMRALLDRLSDRLPTGFVGMLHNDLDQSRTGDAMAALRTQPDLRLTEAEQTELEALVDTQR</sequence>
<dbReference type="Proteomes" id="UP000632138">
    <property type="component" value="Unassembled WGS sequence"/>
</dbReference>
<proteinExistence type="predicted"/>